<organism evidence="1 2">
    <name type="scientific">Scortum barcoo</name>
    <name type="common">barcoo grunter</name>
    <dbReference type="NCBI Taxonomy" id="214431"/>
    <lineage>
        <taxon>Eukaryota</taxon>
        <taxon>Metazoa</taxon>
        <taxon>Chordata</taxon>
        <taxon>Craniata</taxon>
        <taxon>Vertebrata</taxon>
        <taxon>Euteleostomi</taxon>
        <taxon>Actinopterygii</taxon>
        <taxon>Neopterygii</taxon>
        <taxon>Teleostei</taxon>
        <taxon>Neoteleostei</taxon>
        <taxon>Acanthomorphata</taxon>
        <taxon>Eupercaria</taxon>
        <taxon>Centrarchiformes</taxon>
        <taxon>Terapontoidei</taxon>
        <taxon>Terapontidae</taxon>
        <taxon>Scortum</taxon>
    </lineage>
</organism>
<name>A0ACB8VSL3_9TELE</name>
<evidence type="ECO:0000313" key="1">
    <source>
        <dbReference type="EMBL" id="KAI3358425.1"/>
    </source>
</evidence>
<proteinExistence type="predicted"/>
<reference evidence="1" key="1">
    <citation type="submission" date="2022-04" db="EMBL/GenBank/DDBJ databases">
        <title>Jade perch genome.</title>
        <authorList>
            <person name="Chao B."/>
        </authorList>
    </citation>
    <scope>NUCLEOTIDE SEQUENCE</scope>
    <source>
        <strain evidence="1">CB-2022</strain>
    </source>
</reference>
<sequence length="1280" mass="138949">MCKCACPGEEFALAAEVSRSRREAEEHDGLMNHKRARDGEEMDPRDHPGPGILQGGSRRRAAEGIVSLSRLKQRRNPGQLDVTIFFDSSCGRGLCFSPSVLEVYGHDYKQEVALSTQVSWLSEISPRWDVDLERPVVTATPMTRLDVGETSAALSRPQRPLSARTAHHAPAPVKGYHVSRSMSQHSSGGGGGGPCHCTPEDCDGPGRDYYHGHSDGHYYPPGGPAEALALERHHSHSHSHSGGGTFPRSHPSQHPPLQSFDSCEECLSSGHGGKMHRIPPTLMDQFEKQVPFHPDGFHTLQYQRTTSGGAEQRSESPSRIRHLVNSVQRLFAKSHSLEAPTKREYNGTRGGGDYRGERGGGHRSGGEDGGGHYSGHQSRSTRRSKSRERSKSGDSRHESGRRHRSRTAGWWSSDDNLDSDSSFLVSGGRRGYPSGHESLDAAIQELTMKRPKERGGPGPGECVACTTMALAGGEGGGHHGHHGHHGHSLKRSTWSAMTVSQAREVYPSSRGGGYDKALVPVESKLKERTFHYLQVPSEDWGGGYGGGGPADSGGEIPCRRMRSGSYIKAMGDDDSVDSDTSPKASPKSTLIAQRDAFRRSISMDQRYSCKQCTDSYPNSRTTPKTHARSRSYTRSLTSSQLGDTLNRQFEAVCETMFGEVESQAVEALDLPGVFRTRSHSYVRAIQAGCSQDDDCLSVFSMSGPQGSIKGGAGAPPPLPPRMSKSSLSVRAQSSTESTQDSYFQNSGQMASSSGPGRPKQHSNSVDLGSSDGPSGRSSRGGYYTSTGPGRSRQHSNSAESLDGVRGSRELVPYGGGPGVGVRAKHSSSADSLLEGATEAGQGEGRQGRGQPGEIILSASEQHSADSSWDNVFIVCVLALRSDCGALWLLLFQVDSSETLSDSDAEGKALTEVHSIGVQVEDDKRRLARFKRSNSVTASVQADLDPEGFPGLSIAVPTQDKSLQFGCSFQRHSSEPESASQYTECHRTVHTQGQWAYREDFIQSGYTTEACQADPRPHQHPHLPPRSHSPLPITSERAWAGTPSLEGPRSLPDSGRASPCMRDGEFFLRLLQTEVERMEGWCQTMEREAEENELPEEVLELIRNAVGSAQMLMSQKVQQFFRLCQQSVDPSAYPQPTSQDLAGFWDLLQLNIEDVRVKFQDLQRLKDSNWRLPPEKKEDKKLPPPLPKKPAGGVSGSLRADSIADGGAGGGGGGSGGLVVPRMGGHTLPIREKSLDLGDRQRTEARRRLLQTKRTASFRQNSATESADSIEIYIPEAQTRL</sequence>
<gene>
    <name evidence="1" type="ORF">L3Q82_014852</name>
</gene>
<accession>A0ACB8VSL3</accession>
<dbReference type="EMBL" id="CM041548">
    <property type="protein sequence ID" value="KAI3358425.1"/>
    <property type="molecule type" value="Genomic_DNA"/>
</dbReference>
<evidence type="ECO:0000313" key="2">
    <source>
        <dbReference type="Proteomes" id="UP000831701"/>
    </source>
</evidence>
<dbReference type="Proteomes" id="UP000831701">
    <property type="component" value="Chromosome 18"/>
</dbReference>
<protein>
    <submittedName>
        <fullName evidence="1">Uncharacterized protein</fullName>
    </submittedName>
</protein>
<comment type="caution">
    <text evidence="1">The sequence shown here is derived from an EMBL/GenBank/DDBJ whole genome shotgun (WGS) entry which is preliminary data.</text>
</comment>
<keyword evidence="2" id="KW-1185">Reference proteome</keyword>